<evidence type="ECO:0000313" key="2">
    <source>
        <dbReference type="Proteomes" id="UP000001340"/>
    </source>
</evidence>
<reference evidence="1 2" key="1">
    <citation type="submission" date="2012-10" db="EMBL/GenBank/DDBJ databases">
        <authorList>
            <person name="Harkins D.M."/>
            <person name="Durkin A.S."/>
            <person name="Brinkac L.M."/>
            <person name="Haft D.H."/>
            <person name="Selengut J.D."/>
            <person name="Sanka R."/>
            <person name="DePew J."/>
            <person name="Purushe J."/>
            <person name="Chanthongthip A."/>
            <person name="Lattana O."/>
            <person name="Phetsouvanh R."/>
            <person name="Newton P.N."/>
            <person name="Vinetz J.M."/>
            <person name="Sutton G.G."/>
            <person name="Nierman W.C."/>
            <person name="Fouts D.E."/>
        </authorList>
    </citation>
    <scope>NUCLEOTIDE SEQUENCE [LARGE SCALE GENOMIC DNA]</scope>
    <source>
        <strain evidence="1 2">UI 12758</strain>
    </source>
</reference>
<sequence>MCEFPHFIFSQKHTTQTYENNTKKLTIHFTKDMEILKKLY</sequence>
<dbReference type="Proteomes" id="UP000001340">
    <property type="component" value="Unassembled WGS sequence"/>
</dbReference>
<accession>A0A0E2D671</accession>
<dbReference type="AlphaFoldDB" id="A0A0E2D671"/>
<proteinExistence type="predicted"/>
<organism evidence="1 2">
    <name type="scientific">Leptospira interrogans str. UI 12758</name>
    <dbReference type="NCBI Taxonomy" id="1049938"/>
    <lineage>
        <taxon>Bacteria</taxon>
        <taxon>Pseudomonadati</taxon>
        <taxon>Spirochaetota</taxon>
        <taxon>Spirochaetia</taxon>
        <taxon>Leptospirales</taxon>
        <taxon>Leptospiraceae</taxon>
        <taxon>Leptospira</taxon>
    </lineage>
</organism>
<protein>
    <submittedName>
        <fullName evidence="1">Uncharacterized protein</fullName>
    </submittedName>
</protein>
<name>A0A0E2D671_LEPIR</name>
<gene>
    <name evidence="1" type="ORF">LEP1GSC105_0978</name>
</gene>
<dbReference type="EMBL" id="AHNR02000029">
    <property type="protein sequence ID" value="EKR55424.1"/>
    <property type="molecule type" value="Genomic_DNA"/>
</dbReference>
<comment type="caution">
    <text evidence="1">The sequence shown here is derived from an EMBL/GenBank/DDBJ whole genome shotgun (WGS) entry which is preliminary data.</text>
</comment>
<evidence type="ECO:0000313" key="1">
    <source>
        <dbReference type="EMBL" id="EKR55424.1"/>
    </source>
</evidence>